<dbReference type="RefSeq" id="XP_025577266.1">
    <property type="nucleotide sequence ID" value="XM_025715579.1"/>
</dbReference>
<feature type="domain" description="Beta-glucuronidase C-terminal" evidence="2">
    <location>
        <begin position="417"/>
        <end position="535"/>
    </location>
</feature>
<evidence type="ECO:0000256" key="1">
    <source>
        <dbReference type="SAM" id="SignalP"/>
    </source>
</evidence>
<gene>
    <name evidence="3" type="ORF">BO80DRAFT_351356</name>
</gene>
<dbReference type="VEuPathDB" id="FungiDB:BO80DRAFT_351356"/>
<dbReference type="PANTHER" id="PTHR36183">
    <property type="entry name" value="BETA-GLUCURONIDASE"/>
    <property type="match status" value="1"/>
</dbReference>
<organism evidence="3 4">
    <name type="scientific">Aspergillus ibericus CBS 121593</name>
    <dbReference type="NCBI Taxonomy" id="1448316"/>
    <lineage>
        <taxon>Eukaryota</taxon>
        <taxon>Fungi</taxon>
        <taxon>Dikarya</taxon>
        <taxon>Ascomycota</taxon>
        <taxon>Pezizomycotina</taxon>
        <taxon>Eurotiomycetes</taxon>
        <taxon>Eurotiomycetidae</taxon>
        <taxon>Eurotiales</taxon>
        <taxon>Aspergillaceae</taxon>
        <taxon>Aspergillus</taxon>
        <taxon>Aspergillus subgen. Circumdati</taxon>
    </lineage>
</organism>
<dbReference type="Gene3D" id="3.20.20.80">
    <property type="entry name" value="Glycosidases"/>
    <property type="match status" value="1"/>
</dbReference>
<sequence length="538" mass="58649">MHPTTTIPPLFLFLGGVFAAPSGITTRESDSIRLSTSVPDTAGLAVLHPFVSFSIEFAFFPDYAGNRSHPNLFSNQLLDNLAELQGEKPFIRVGGNTQDYALYDKDLQVATNATYITSIATDYPLILSFGPAFFESYFTWPGTKFIHGFNLGKNSSTDVELMLESVPVACKALEGGKLAYWELGNEPDLYKTSAQGIVRPANWTEQDYVDEWGNKSSAIERRLVEACPEFAESKYIAPSFAGVSNSLNPVVTWEKGLDRRRNIALNSEHNYIGGATQPGVTLQNTLMNHTKTVESVAQQVNVSRILSEKGLNTDIPYILGETNSLYNEGAPGLSNSFGAALWGVDFNLYCASQSIRRSHMHQGLNYRYISWQPVGTNRTTIGTKAPYYGNAMVAAMLHGGEDVRIVNLPLAADTEAAYAAYVNGSLVRVAVLNMVEFNYTSTDSTAEKVESRPSAKYRFQLPSSGSAYAASVSVQRLMANGSDAITGITWDGWSYNYELAQGKPVRLQNVTTGEAVSVGNDGLVEIEVPYSSAAILNL</sequence>
<dbReference type="InterPro" id="IPR017853">
    <property type="entry name" value="GH"/>
</dbReference>
<dbReference type="EMBL" id="KZ824429">
    <property type="protein sequence ID" value="RAL02939.1"/>
    <property type="molecule type" value="Genomic_DNA"/>
</dbReference>
<dbReference type="Pfam" id="PF16862">
    <property type="entry name" value="Glyco_hydro_79C"/>
    <property type="match status" value="1"/>
</dbReference>
<evidence type="ECO:0000313" key="4">
    <source>
        <dbReference type="Proteomes" id="UP000249402"/>
    </source>
</evidence>
<proteinExistence type="predicted"/>
<reference evidence="3 4" key="1">
    <citation type="submission" date="2018-02" db="EMBL/GenBank/DDBJ databases">
        <title>The genomes of Aspergillus section Nigri reveals drivers in fungal speciation.</title>
        <authorList>
            <consortium name="DOE Joint Genome Institute"/>
            <person name="Vesth T.C."/>
            <person name="Nybo J."/>
            <person name="Theobald S."/>
            <person name="Brandl J."/>
            <person name="Frisvad J.C."/>
            <person name="Nielsen K.F."/>
            <person name="Lyhne E.K."/>
            <person name="Kogle M.E."/>
            <person name="Kuo A."/>
            <person name="Riley R."/>
            <person name="Clum A."/>
            <person name="Nolan M."/>
            <person name="Lipzen A."/>
            <person name="Salamov A."/>
            <person name="Henrissat B."/>
            <person name="Wiebenga A."/>
            <person name="De vries R.P."/>
            <person name="Grigoriev I.V."/>
            <person name="Mortensen U.H."/>
            <person name="Andersen M.R."/>
            <person name="Baker S.E."/>
        </authorList>
    </citation>
    <scope>NUCLEOTIDE SEQUENCE [LARGE SCALE GENOMIC DNA]</scope>
    <source>
        <strain evidence="3 4">CBS 121593</strain>
    </source>
</reference>
<dbReference type="Proteomes" id="UP000249402">
    <property type="component" value="Unassembled WGS sequence"/>
</dbReference>
<accession>A0A395H5Y7</accession>
<feature type="chain" id="PRO_5017245259" description="Beta-glucuronidase C-terminal domain-containing protein" evidence="1">
    <location>
        <begin position="20"/>
        <end position="538"/>
    </location>
</feature>
<evidence type="ECO:0000313" key="3">
    <source>
        <dbReference type="EMBL" id="RAL02939.1"/>
    </source>
</evidence>
<protein>
    <recommendedName>
        <fullName evidence="2">Beta-glucuronidase C-terminal domain-containing protein</fullName>
    </recommendedName>
</protein>
<dbReference type="OrthoDB" id="2831684at2759"/>
<dbReference type="InterPro" id="IPR052974">
    <property type="entry name" value="GH79_Enzymes"/>
</dbReference>
<name>A0A395H5Y7_9EURO</name>
<keyword evidence="4" id="KW-1185">Reference proteome</keyword>
<dbReference type="SUPFAM" id="SSF51445">
    <property type="entry name" value="(Trans)glycosidases"/>
    <property type="match status" value="1"/>
</dbReference>
<dbReference type="GeneID" id="37220444"/>
<feature type="signal peptide" evidence="1">
    <location>
        <begin position="1"/>
        <end position="19"/>
    </location>
</feature>
<dbReference type="AlphaFoldDB" id="A0A395H5Y7"/>
<dbReference type="InterPro" id="IPR031728">
    <property type="entry name" value="GlcAase_C"/>
</dbReference>
<evidence type="ECO:0000259" key="2">
    <source>
        <dbReference type="Pfam" id="PF16862"/>
    </source>
</evidence>
<dbReference type="PANTHER" id="PTHR36183:SF2">
    <property type="entry name" value="BETA-GLUCURONIDASE C-TERMINAL DOMAIN-CONTAINING PROTEIN"/>
    <property type="match status" value="1"/>
</dbReference>
<keyword evidence="1" id="KW-0732">Signal</keyword>